<feature type="domain" description="DUF4124" evidence="2">
    <location>
        <begin position="32"/>
        <end position="82"/>
    </location>
</feature>
<comment type="caution">
    <text evidence="3">The sequence shown here is derived from an EMBL/GenBank/DDBJ whole genome shotgun (WGS) entry which is preliminary data.</text>
</comment>
<keyword evidence="4" id="KW-1185">Reference proteome</keyword>
<protein>
    <recommendedName>
        <fullName evidence="2">DUF4124 domain-containing protein</fullName>
    </recommendedName>
</protein>
<dbReference type="EMBL" id="NFZW01000010">
    <property type="protein sequence ID" value="RFA36066.1"/>
    <property type="molecule type" value="Genomic_DNA"/>
</dbReference>
<accession>A0A3E0WVP4</accession>
<dbReference type="Proteomes" id="UP000256763">
    <property type="component" value="Unassembled WGS sequence"/>
</dbReference>
<dbReference type="InterPro" id="IPR025392">
    <property type="entry name" value="DUF4124"/>
</dbReference>
<proteinExistence type="predicted"/>
<evidence type="ECO:0000313" key="4">
    <source>
        <dbReference type="Proteomes" id="UP000256763"/>
    </source>
</evidence>
<name>A0A3E0WVP4_9GAMM</name>
<evidence type="ECO:0000256" key="1">
    <source>
        <dbReference type="SAM" id="MobiDB-lite"/>
    </source>
</evidence>
<dbReference type="OrthoDB" id="7068596at2"/>
<dbReference type="AlphaFoldDB" id="A0A3E0WVP4"/>
<evidence type="ECO:0000313" key="3">
    <source>
        <dbReference type="EMBL" id="RFA36066.1"/>
    </source>
</evidence>
<dbReference type="Pfam" id="PF13511">
    <property type="entry name" value="DUF4124"/>
    <property type="match status" value="1"/>
</dbReference>
<feature type="compositionally biased region" description="Polar residues" evidence="1">
    <location>
        <begin position="69"/>
        <end position="88"/>
    </location>
</feature>
<gene>
    <name evidence="3" type="ORF">CAL65_11460</name>
</gene>
<sequence>MPHKATTRGKPITRSPSGHRKITMYKTTLALLLLVTSTALSATTVYRWTDAHGNVHFTDEPPPRGVSRETLTLPSSRTGNADSRQPSARVQRIRCRDFQGALVQLQQLDDVSPDDPQWLAAKKRARNAIERWCG</sequence>
<evidence type="ECO:0000259" key="2">
    <source>
        <dbReference type="Pfam" id="PF13511"/>
    </source>
</evidence>
<feature type="region of interest" description="Disordered" evidence="1">
    <location>
        <begin position="54"/>
        <end position="90"/>
    </location>
</feature>
<reference evidence="4" key="1">
    <citation type="submission" date="2017-05" db="EMBL/GenBank/DDBJ databases">
        <authorList>
            <person name="Sharma S."/>
            <person name="Sidhu C."/>
            <person name="Pinnaka A.K."/>
        </authorList>
    </citation>
    <scope>NUCLEOTIDE SEQUENCE [LARGE SCALE GENOMIC DNA]</scope>
    <source>
        <strain evidence="4">AK93</strain>
    </source>
</reference>
<organism evidence="3 4">
    <name type="scientific">Alkalilimnicola ehrlichii</name>
    <dbReference type="NCBI Taxonomy" id="351052"/>
    <lineage>
        <taxon>Bacteria</taxon>
        <taxon>Pseudomonadati</taxon>
        <taxon>Pseudomonadota</taxon>
        <taxon>Gammaproteobacteria</taxon>
        <taxon>Chromatiales</taxon>
        <taxon>Ectothiorhodospiraceae</taxon>
        <taxon>Alkalilimnicola</taxon>
    </lineage>
</organism>